<evidence type="ECO:0000256" key="2">
    <source>
        <dbReference type="ARBA" id="ARBA00009597"/>
    </source>
</evidence>
<proteinExistence type="inferred from homology"/>
<comment type="caution">
    <text evidence="6">The sequence shown here is derived from an EMBL/GenBank/DDBJ whole genome shotgun (WGS) entry which is preliminary data.</text>
</comment>
<evidence type="ECO:0000256" key="3">
    <source>
        <dbReference type="ARBA" id="ARBA00022946"/>
    </source>
</evidence>
<dbReference type="AlphaFoldDB" id="A0A058ZLV2"/>
<evidence type="ECO:0000256" key="1">
    <source>
        <dbReference type="ARBA" id="ARBA00004370"/>
    </source>
</evidence>
<name>A0A058ZLV2_9RHOB</name>
<dbReference type="GO" id="GO:0030150">
    <property type="term" value="P:protein import into mitochondrial matrix"/>
    <property type="evidence" value="ECO:0007669"/>
    <property type="project" value="TreeGrafter"/>
</dbReference>
<keyword evidence="4" id="KW-0472">Membrane</keyword>
<dbReference type="STRING" id="1461693.ATO10_06361"/>
<comment type="similarity">
    <text evidence="2">Belongs to the Tim44 family.</text>
</comment>
<dbReference type="Pfam" id="PF04280">
    <property type="entry name" value="Tim44"/>
    <property type="match status" value="1"/>
</dbReference>
<dbReference type="Proteomes" id="UP000024836">
    <property type="component" value="Unassembled WGS sequence"/>
</dbReference>
<dbReference type="OrthoDB" id="9798618at2"/>
<dbReference type="Gene3D" id="3.10.450.240">
    <property type="match status" value="1"/>
</dbReference>
<comment type="subcellular location">
    <subcellularLocation>
        <location evidence="1">Membrane</location>
    </subcellularLocation>
</comment>
<evidence type="ECO:0000313" key="6">
    <source>
        <dbReference type="EMBL" id="KCV82543.1"/>
    </source>
</evidence>
<dbReference type="EMBL" id="AQQY01000003">
    <property type="protein sequence ID" value="KCV82543.1"/>
    <property type="molecule type" value="Genomic_DNA"/>
</dbReference>
<dbReference type="GO" id="GO:0016020">
    <property type="term" value="C:membrane"/>
    <property type="evidence" value="ECO:0007669"/>
    <property type="project" value="UniProtKB-SubCell"/>
</dbReference>
<dbReference type="GO" id="GO:0051087">
    <property type="term" value="F:protein-folding chaperone binding"/>
    <property type="evidence" value="ECO:0007669"/>
    <property type="project" value="TreeGrafter"/>
</dbReference>
<dbReference type="InterPro" id="IPR039544">
    <property type="entry name" value="Tim44-like"/>
</dbReference>
<evidence type="ECO:0000259" key="5">
    <source>
        <dbReference type="SMART" id="SM00978"/>
    </source>
</evidence>
<evidence type="ECO:0000313" key="7">
    <source>
        <dbReference type="Proteomes" id="UP000024836"/>
    </source>
</evidence>
<dbReference type="SMART" id="SM00978">
    <property type="entry name" value="Tim44"/>
    <property type="match status" value="1"/>
</dbReference>
<keyword evidence="3" id="KW-0809">Transit peptide</keyword>
<dbReference type="NCBIfam" id="NF033779">
    <property type="entry name" value="Tim44_TimA_adap"/>
    <property type="match status" value="1"/>
</dbReference>
<feature type="domain" description="Tim44-like" evidence="5">
    <location>
        <begin position="74"/>
        <end position="222"/>
    </location>
</feature>
<dbReference type="InterPro" id="IPR007379">
    <property type="entry name" value="Tim44-like_dom"/>
</dbReference>
<dbReference type="InterPro" id="IPR016985">
    <property type="entry name" value="UCP031890_Tim44-rel"/>
</dbReference>
<dbReference type="InterPro" id="IPR032710">
    <property type="entry name" value="NTF2-like_dom_sf"/>
</dbReference>
<gene>
    <name evidence="6" type="ORF">ATO10_06361</name>
</gene>
<protein>
    <submittedName>
        <fullName evidence="6">Tim44 family protein</fullName>
    </submittedName>
</protein>
<dbReference type="SUPFAM" id="SSF54427">
    <property type="entry name" value="NTF2-like"/>
    <property type="match status" value="1"/>
</dbReference>
<organism evidence="6 7">
    <name type="scientific">Actibacterium atlanticum</name>
    <dbReference type="NCBI Taxonomy" id="1461693"/>
    <lineage>
        <taxon>Bacteria</taxon>
        <taxon>Pseudomonadati</taxon>
        <taxon>Pseudomonadota</taxon>
        <taxon>Alphaproteobacteria</taxon>
        <taxon>Rhodobacterales</taxon>
        <taxon>Roseobacteraceae</taxon>
        <taxon>Actibacterium</taxon>
    </lineage>
</organism>
<evidence type="ECO:0000256" key="4">
    <source>
        <dbReference type="ARBA" id="ARBA00023136"/>
    </source>
</evidence>
<sequence>MNSAIIQLLVLAGVAVFLILRLKSVLGTREGFEKPRVDQPESIENARKARRDFEVIEGGPDADITDHVPDGSDAAKALAAMKLAEPSFVVSDFLSGAKGAYEMILMAYESGDISQIESFLSEDVRDSFVSGIAAREDQGLRIEANFVGVRETALKNATFSRDTNEAELTVKFVGELTSVVRNEADEIVEGNPNEIKRQRDVWTFARIMGSNDPNWQLVATGE</sequence>
<accession>A0A058ZLV2</accession>
<dbReference type="RefSeq" id="WP_035249523.1">
    <property type="nucleotide sequence ID" value="NZ_AQQY01000003.1"/>
</dbReference>
<dbReference type="PANTHER" id="PTHR10721">
    <property type="entry name" value="MITOCHONDRIAL IMPORT INNER MEMBRANE TRANSLOCASE SUBUNIT TIM44"/>
    <property type="match status" value="1"/>
</dbReference>
<reference evidence="6 7" key="1">
    <citation type="submission" date="2013-04" db="EMBL/GenBank/DDBJ databases">
        <title>Shimia sp. 22II-S11-Z10 Genome Sequencing.</title>
        <authorList>
            <person name="Lai Q."/>
            <person name="Li G."/>
            <person name="Shao Z."/>
        </authorList>
    </citation>
    <scope>NUCLEOTIDE SEQUENCE [LARGE SCALE GENOMIC DNA]</scope>
    <source>
        <strain evidence="7">22II-S11-Z10</strain>
    </source>
</reference>
<dbReference type="eggNOG" id="COG4395">
    <property type="taxonomic scope" value="Bacteria"/>
</dbReference>
<keyword evidence="7" id="KW-1185">Reference proteome</keyword>
<dbReference type="PIRSF" id="PIRSF031890">
    <property type="entry name" value="UCP031890_transporter_Tim44"/>
    <property type="match status" value="1"/>
</dbReference>
<dbReference type="PANTHER" id="PTHR10721:SF1">
    <property type="entry name" value="MITOCHONDRIAL IMPORT INNER MEMBRANE TRANSLOCASE SUBUNIT TIM44"/>
    <property type="match status" value="1"/>
</dbReference>